<dbReference type="Pfam" id="PF07361">
    <property type="entry name" value="Cytochrom_B562"/>
    <property type="match status" value="1"/>
</dbReference>
<dbReference type="InterPro" id="IPR010980">
    <property type="entry name" value="Cyt_c/b562"/>
</dbReference>
<evidence type="ECO:0000313" key="5">
    <source>
        <dbReference type="EMBL" id="MDR7122607.1"/>
    </source>
</evidence>
<feature type="signal peptide" evidence="4">
    <location>
        <begin position="1"/>
        <end position="20"/>
    </location>
</feature>
<sequence length="129" mass="14843">MKTVIFVVITGLLFCGFAFANDVDMEKTMKQMALNFKQAKEAQSVEQMTLALASFETQLQQAQQGKFQADKADLYQQGLKELAVEVDQAQLLLEQQNLEGAKQQLLKMDELRKKYHKHRKPSFWQLIFG</sequence>
<feature type="chain" id="PRO_5045646120" evidence="4">
    <location>
        <begin position="21"/>
        <end position="129"/>
    </location>
</feature>
<gene>
    <name evidence="5" type="ORF">J2W69_003582</name>
</gene>
<comment type="similarity">
    <text evidence="1">Belongs to the cytochrome b562 family.</text>
</comment>
<evidence type="ECO:0000256" key="4">
    <source>
        <dbReference type="SAM" id="SignalP"/>
    </source>
</evidence>
<evidence type="ECO:0000313" key="6">
    <source>
        <dbReference type="Proteomes" id="UP001257909"/>
    </source>
</evidence>
<dbReference type="SUPFAM" id="SSF47175">
    <property type="entry name" value="Cytochromes"/>
    <property type="match status" value="1"/>
</dbReference>
<keyword evidence="2 4" id="KW-0732">Signal</keyword>
<evidence type="ECO:0000256" key="2">
    <source>
        <dbReference type="ARBA" id="ARBA00022729"/>
    </source>
</evidence>
<evidence type="ECO:0000256" key="3">
    <source>
        <dbReference type="SAM" id="Coils"/>
    </source>
</evidence>
<keyword evidence="3" id="KW-0175">Coiled coil</keyword>
<comment type="caution">
    <text evidence="5">The sequence shown here is derived from an EMBL/GenBank/DDBJ whole genome shotgun (WGS) entry which is preliminary data.</text>
</comment>
<feature type="coiled-coil region" evidence="3">
    <location>
        <begin position="45"/>
        <end position="99"/>
    </location>
</feature>
<dbReference type="Proteomes" id="UP001257909">
    <property type="component" value="Unassembled WGS sequence"/>
</dbReference>
<evidence type="ECO:0000256" key="1">
    <source>
        <dbReference type="ARBA" id="ARBA00005523"/>
    </source>
</evidence>
<proteinExistence type="inferred from homology"/>
<dbReference type="RefSeq" id="WP_310280959.1">
    <property type="nucleotide sequence ID" value="NZ_JAVDWR010000018.1"/>
</dbReference>
<organism evidence="5 6">
    <name type="scientific">Rheinheimera soli</name>
    <dbReference type="NCBI Taxonomy" id="443616"/>
    <lineage>
        <taxon>Bacteria</taxon>
        <taxon>Pseudomonadati</taxon>
        <taxon>Pseudomonadota</taxon>
        <taxon>Gammaproteobacteria</taxon>
        <taxon>Chromatiales</taxon>
        <taxon>Chromatiaceae</taxon>
        <taxon>Rheinheimera</taxon>
    </lineage>
</organism>
<reference evidence="5 6" key="1">
    <citation type="submission" date="2023-07" db="EMBL/GenBank/DDBJ databases">
        <title>Sorghum-associated microbial communities from plants grown in Nebraska, USA.</title>
        <authorList>
            <person name="Schachtman D."/>
        </authorList>
    </citation>
    <scope>NUCLEOTIDE SEQUENCE [LARGE SCALE GENOMIC DNA]</scope>
    <source>
        <strain evidence="5 6">4138</strain>
    </source>
</reference>
<keyword evidence="6" id="KW-1185">Reference proteome</keyword>
<name>A0ABU1W3P8_9GAMM</name>
<dbReference type="Gene3D" id="1.20.120.10">
    <property type="entry name" value="Cytochrome c/b562"/>
    <property type="match status" value="1"/>
</dbReference>
<dbReference type="EMBL" id="JAVDWR010000018">
    <property type="protein sequence ID" value="MDR7122607.1"/>
    <property type="molecule type" value="Genomic_DNA"/>
</dbReference>
<dbReference type="InterPro" id="IPR009155">
    <property type="entry name" value="Cyt_b562"/>
</dbReference>
<accession>A0ABU1W3P8</accession>
<protein>
    <submittedName>
        <fullName evidence="5">Soluble cytochrome b562</fullName>
    </submittedName>
</protein>